<feature type="binding site" evidence="1">
    <location>
        <position position="331"/>
    </location>
    <ligand>
        <name>substrate</name>
    </ligand>
</feature>
<dbReference type="Pfam" id="PF03737">
    <property type="entry name" value="RraA-like"/>
    <property type="match status" value="1"/>
</dbReference>
<dbReference type="InterPro" id="IPR029044">
    <property type="entry name" value="Nucleotide-diphossugar_trans"/>
</dbReference>
<proteinExistence type="predicted"/>
<protein>
    <submittedName>
        <fullName evidence="2">Acylneuraminate cytidylyltransferase</fullName>
    </submittedName>
</protein>
<dbReference type="RefSeq" id="WP_014554012.1">
    <property type="nucleotide sequence ID" value="NC_017455.1"/>
</dbReference>
<sequence>MRVVAFLPAKGQSRRIKSKNIKLLDGKPLFLHTLEKLMKCDFIDEVYLDSDSEAVFDLASEVDCKYLRRDPSLANNSTDGHMLMFNEAKKVKADIYIQILCTSPFIKIDTIRKGVEKLKNKERYDSIVLVNKEKQYLWDENGPLYNNEHIPNSNDLDDTIIETMGLYIVNKDVALNKKKRIGSNPYLLEAESIEAVDVNYPEDFKLASYIMAGKREEERERFRNLSKILTSAMLSDIMDDLNLDNFISGLKPNMKNKKIMGRAKTLKLRKLNKGEDFRGIYEALESYKTIVPNDIIVVENEISEYAYFGNLNANLAIKSGAVGAIIGGKTRDRKDVTDLDFPVFSTGNISKDVRKRATTESINKKVNIMGVEVSPGDLIFADSDGIIVLPKKYENLIIKKALKVIKTENKIISDILVGHNTNDIIDRHGAF</sequence>
<accession>E3DR06</accession>
<comment type="cofactor">
    <cofactor evidence="1">
        <name>Mg(2+)</name>
        <dbReference type="ChEBI" id="CHEBI:18420"/>
    </cofactor>
</comment>
<keyword evidence="3" id="KW-1185">Reference proteome</keyword>
<dbReference type="InterPro" id="IPR005493">
    <property type="entry name" value="RraA/RraA-like"/>
</dbReference>
<dbReference type="eggNOG" id="COG1083">
    <property type="taxonomic scope" value="Bacteria"/>
</dbReference>
<name>E3DR06_HALPG</name>
<dbReference type="GO" id="GO:0046872">
    <property type="term" value="F:metal ion binding"/>
    <property type="evidence" value="ECO:0007669"/>
    <property type="project" value="UniProtKB-KW"/>
</dbReference>
<dbReference type="InterPro" id="IPR036704">
    <property type="entry name" value="RraA/RraA-like_sf"/>
</dbReference>
<keyword evidence="2" id="KW-0808">Transferase</keyword>
<organism evidence="2 3">
    <name type="scientific">Halanaerobium praevalens (strain ATCC 33744 / DSM 2228 / GSL)</name>
    <dbReference type="NCBI Taxonomy" id="572479"/>
    <lineage>
        <taxon>Bacteria</taxon>
        <taxon>Bacillati</taxon>
        <taxon>Bacillota</taxon>
        <taxon>Clostridia</taxon>
        <taxon>Halanaerobiales</taxon>
        <taxon>Halanaerobiaceae</taxon>
        <taxon>Halanaerobium</taxon>
    </lineage>
</organism>
<dbReference type="PANTHER" id="PTHR21485:SF6">
    <property type="entry name" value="N-ACYLNEURAMINATE CYTIDYLYLTRANSFERASE-RELATED"/>
    <property type="match status" value="1"/>
</dbReference>
<dbReference type="STRING" id="572479.Hprae_1870"/>
<reference evidence="3" key="1">
    <citation type="submission" date="2010-10" db="EMBL/GenBank/DDBJ databases">
        <title>The complete genome of Halanaerobium praevalens DSM 2228.</title>
        <authorList>
            <consortium name="US DOE Joint Genome Institute (JGI-PGF)"/>
            <person name="Lucas S."/>
            <person name="Copeland A."/>
            <person name="Lapidus A."/>
            <person name="Glavina del Rio T."/>
            <person name="Dalin E."/>
            <person name="Tice H."/>
            <person name="Bruce D."/>
            <person name="Goodwin L."/>
            <person name="Pitluck S."/>
            <person name="Kyrpides N."/>
            <person name="Mavromatis K."/>
            <person name="Ivanova N."/>
            <person name="Ovchinnikova G."/>
            <person name="Chertkov O."/>
            <person name="Detter J.C."/>
            <person name="Han C."/>
            <person name="Larimer F."/>
            <person name="Land M."/>
            <person name="Hauser L."/>
            <person name="Markowitz V."/>
            <person name="Cheng J.-F."/>
            <person name="Hugenholtz P."/>
            <person name="Woyke T."/>
            <person name="Wu D."/>
            <person name="Tindall B."/>
            <person name="Pomrenke H.G."/>
            <person name="Brambilla E."/>
            <person name="Klenk H.-P."/>
            <person name="Eisen J.A."/>
        </authorList>
    </citation>
    <scope>NUCLEOTIDE SEQUENCE [LARGE SCALE GENOMIC DNA]</scope>
    <source>
        <strain evidence="3">ATCC 33744 / DSM 2228 / GSL</strain>
    </source>
</reference>
<dbReference type="PATRIC" id="fig|572479.3.peg.1905"/>
<gene>
    <name evidence="2" type="ordered locus">Hprae_1870</name>
</gene>
<dbReference type="GO" id="GO:0008781">
    <property type="term" value="F:N-acylneuraminate cytidylyltransferase activity"/>
    <property type="evidence" value="ECO:0007669"/>
    <property type="project" value="TreeGrafter"/>
</dbReference>
<dbReference type="AlphaFoldDB" id="E3DR06"/>
<dbReference type="Proteomes" id="UP000006866">
    <property type="component" value="Chromosome"/>
</dbReference>
<feature type="binding site" evidence="1">
    <location>
        <position position="332"/>
    </location>
    <ligand>
        <name>Mg(2+)</name>
        <dbReference type="ChEBI" id="CHEBI:18420"/>
    </ligand>
</feature>
<dbReference type="Gene3D" id="3.50.30.40">
    <property type="entry name" value="Ribonuclease E inhibitor RraA/RraA-like"/>
    <property type="match status" value="1"/>
</dbReference>
<keyword evidence="1" id="KW-0460">Magnesium</keyword>
<evidence type="ECO:0000313" key="2">
    <source>
        <dbReference type="EMBL" id="ADO77995.1"/>
    </source>
</evidence>
<dbReference type="InterPro" id="IPR003329">
    <property type="entry name" value="Cytidylyl_trans"/>
</dbReference>
<reference evidence="2 3" key="2">
    <citation type="journal article" date="2011" name="Stand. Genomic Sci.">
        <title>Complete genome sequence of the extremely halophilic Halanaerobium praevalens type strain (GSL).</title>
        <authorList>
            <person name="Ivanova N."/>
            <person name="Sikorski J."/>
            <person name="Chertkov O."/>
            <person name="Nolan M."/>
            <person name="Lucas S."/>
            <person name="Hammon N."/>
            <person name="Deshpande S."/>
            <person name="Cheng J.F."/>
            <person name="Tapia R."/>
            <person name="Han C."/>
            <person name="Goodwin L."/>
            <person name="Pitluck S."/>
            <person name="Huntemann M."/>
            <person name="Liolios K."/>
            <person name="Pagani I."/>
            <person name="Mavromatis K."/>
            <person name="Ovchinikova G."/>
            <person name="Pati A."/>
            <person name="Chen A."/>
            <person name="Palaniappan K."/>
            <person name="Land M."/>
            <person name="Hauser L."/>
            <person name="Brambilla E.M."/>
            <person name="Kannan K.P."/>
            <person name="Rohde M."/>
            <person name="Tindall B.J."/>
            <person name="Goker M."/>
            <person name="Detter J.C."/>
            <person name="Woyke T."/>
            <person name="Bristow J."/>
            <person name="Eisen J.A."/>
            <person name="Markowitz V."/>
            <person name="Hugenholtz P."/>
            <person name="Kyrpides N.C."/>
            <person name="Klenk H.P."/>
            <person name="Lapidus A."/>
        </authorList>
    </citation>
    <scope>NUCLEOTIDE SEQUENCE [LARGE SCALE GENOMIC DNA]</scope>
    <source>
        <strain evidence="3">ATCC 33744 / DSM 2228 / GSL</strain>
    </source>
</reference>
<dbReference type="CDD" id="cd02513">
    <property type="entry name" value="CMP-NeuAc_Synthase"/>
    <property type="match status" value="1"/>
</dbReference>
<dbReference type="KEGG" id="hpk:Hprae_1870"/>
<dbReference type="Pfam" id="PF02348">
    <property type="entry name" value="CTP_transf_3"/>
    <property type="match status" value="1"/>
</dbReference>
<dbReference type="eggNOG" id="COG0684">
    <property type="taxonomic scope" value="Bacteria"/>
</dbReference>
<keyword evidence="1" id="KW-0479">Metal-binding</keyword>
<evidence type="ECO:0000256" key="1">
    <source>
        <dbReference type="PIRSR" id="PIRSR605493-1"/>
    </source>
</evidence>
<dbReference type="CDD" id="cd16841">
    <property type="entry name" value="RraA_family"/>
    <property type="match status" value="1"/>
</dbReference>
<keyword evidence="2" id="KW-0548">Nucleotidyltransferase</keyword>
<dbReference type="InterPro" id="IPR050793">
    <property type="entry name" value="CMP-NeuNAc_synthase"/>
</dbReference>
<dbReference type="EMBL" id="CP002175">
    <property type="protein sequence ID" value="ADO77995.1"/>
    <property type="molecule type" value="Genomic_DNA"/>
</dbReference>
<evidence type="ECO:0000313" key="3">
    <source>
        <dbReference type="Proteomes" id="UP000006866"/>
    </source>
</evidence>
<dbReference type="PANTHER" id="PTHR21485">
    <property type="entry name" value="HAD SUPERFAMILY MEMBERS CMAS AND KDSC"/>
    <property type="match status" value="1"/>
</dbReference>
<dbReference type="SUPFAM" id="SSF89562">
    <property type="entry name" value="RraA-like"/>
    <property type="match status" value="1"/>
</dbReference>
<dbReference type="HOGENOM" id="CLU_050852_0_0_9"/>
<dbReference type="OrthoDB" id="9805604at2"/>
<dbReference type="SUPFAM" id="SSF53448">
    <property type="entry name" value="Nucleotide-diphospho-sugar transferases"/>
    <property type="match status" value="1"/>
</dbReference>
<dbReference type="Gene3D" id="3.90.550.10">
    <property type="entry name" value="Spore Coat Polysaccharide Biosynthesis Protein SpsA, Chain A"/>
    <property type="match status" value="1"/>
</dbReference>